<proteinExistence type="inferred from homology"/>
<keyword evidence="3" id="KW-0677">Repeat</keyword>
<evidence type="ECO:0008006" key="8">
    <source>
        <dbReference type="Google" id="ProtNLM"/>
    </source>
</evidence>
<comment type="similarity">
    <text evidence="5">Belongs to the WD repeat EBI family.</text>
</comment>
<dbReference type="Pfam" id="PF00400">
    <property type="entry name" value="WD40"/>
    <property type="match status" value="2"/>
</dbReference>
<dbReference type="InterPro" id="IPR001680">
    <property type="entry name" value="WD40_rpt"/>
</dbReference>
<dbReference type="InterPro" id="IPR045183">
    <property type="entry name" value="Ebi-like"/>
</dbReference>
<keyword evidence="2" id="KW-0853">WD repeat</keyword>
<dbReference type="EMBL" id="JAOYFB010000038">
    <property type="protein sequence ID" value="KAK4027515.1"/>
    <property type="molecule type" value="Genomic_DNA"/>
</dbReference>
<evidence type="ECO:0000256" key="2">
    <source>
        <dbReference type="ARBA" id="ARBA00022574"/>
    </source>
</evidence>
<comment type="subcellular location">
    <subcellularLocation>
        <location evidence="1">Nucleus</location>
    </subcellularLocation>
</comment>
<accession>A0ABR0AQZ9</accession>
<dbReference type="InterPro" id="IPR015943">
    <property type="entry name" value="WD40/YVTN_repeat-like_dom_sf"/>
</dbReference>
<keyword evidence="4" id="KW-0539">Nucleus</keyword>
<evidence type="ECO:0000313" key="6">
    <source>
        <dbReference type="EMBL" id="KAK4027515.1"/>
    </source>
</evidence>
<reference evidence="6 7" key="1">
    <citation type="journal article" date="2023" name="Nucleic Acids Res.">
        <title>The hologenome of Daphnia magna reveals possible DNA methylation and microbiome-mediated evolution of the host genome.</title>
        <authorList>
            <person name="Chaturvedi A."/>
            <person name="Li X."/>
            <person name="Dhandapani V."/>
            <person name="Marshall H."/>
            <person name="Kissane S."/>
            <person name="Cuenca-Cambronero M."/>
            <person name="Asole G."/>
            <person name="Calvet F."/>
            <person name="Ruiz-Romero M."/>
            <person name="Marangio P."/>
            <person name="Guigo R."/>
            <person name="Rago D."/>
            <person name="Mirbahai L."/>
            <person name="Eastwood N."/>
            <person name="Colbourne J.K."/>
            <person name="Zhou J."/>
            <person name="Mallon E."/>
            <person name="Orsini L."/>
        </authorList>
    </citation>
    <scope>NUCLEOTIDE SEQUENCE [LARGE SCALE GENOMIC DNA]</scope>
    <source>
        <strain evidence="6">LRV0_1</strain>
    </source>
</reference>
<dbReference type="SMART" id="SM00320">
    <property type="entry name" value="WD40"/>
    <property type="match status" value="2"/>
</dbReference>
<organism evidence="6 7">
    <name type="scientific">Daphnia magna</name>
    <dbReference type="NCBI Taxonomy" id="35525"/>
    <lineage>
        <taxon>Eukaryota</taxon>
        <taxon>Metazoa</taxon>
        <taxon>Ecdysozoa</taxon>
        <taxon>Arthropoda</taxon>
        <taxon>Crustacea</taxon>
        <taxon>Branchiopoda</taxon>
        <taxon>Diplostraca</taxon>
        <taxon>Cladocera</taxon>
        <taxon>Anomopoda</taxon>
        <taxon>Daphniidae</taxon>
        <taxon>Daphnia</taxon>
    </lineage>
</organism>
<dbReference type="PANTHER" id="PTHR22846">
    <property type="entry name" value="WD40 REPEAT PROTEIN"/>
    <property type="match status" value="1"/>
</dbReference>
<evidence type="ECO:0000256" key="3">
    <source>
        <dbReference type="ARBA" id="ARBA00022737"/>
    </source>
</evidence>
<dbReference type="SUPFAM" id="SSF50978">
    <property type="entry name" value="WD40 repeat-like"/>
    <property type="match status" value="1"/>
</dbReference>
<evidence type="ECO:0000256" key="1">
    <source>
        <dbReference type="ARBA" id="ARBA00004123"/>
    </source>
</evidence>
<dbReference type="PANTHER" id="PTHR22846:SF2">
    <property type="entry name" value="F-BOX-LIKE_WD REPEAT-CONTAINING PROTEIN EBI"/>
    <property type="match status" value="1"/>
</dbReference>
<gene>
    <name evidence="6" type="ORF">OUZ56_016561</name>
</gene>
<evidence type="ECO:0000256" key="5">
    <source>
        <dbReference type="ARBA" id="ARBA00025741"/>
    </source>
</evidence>
<keyword evidence="7" id="KW-1185">Reference proteome</keyword>
<comment type="caution">
    <text evidence="6">The sequence shown here is derived from an EMBL/GenBank/DDBJ whole genome shotgun (WGS) entry which is preliminary data.</text>
</comment>
<evidence type="ECO:0000256" key="4">
    <source>
        <dbReference type="ARBA" id="ARBA00023242"/>
    </source>
</evidence>
<name>A0ABR0AQZ9_9CRUS</name>
<sequence length="199" mass="22790">MGIMENQVCLNSSSSQSVKKFYCTSDGKGYIMCVKWISENQIALAPDRGGIEHCVTDLHWNENTKYLASCMSSNGIKIWSTDSEEPVHSNNSWKHSGVHYFTCCPNLKPREDIEAERKSPNNFVFACALLYGEILIWNPLEKEQENRILRPHTHRGWVNAFWLSFSPDGRFLSSSSDYSNYIIILWSTEVSKIISSSFF</sequence>
<dbReference type="Proteomes" id="UP001234178">
    <property type="component" value="Unassembled WGS sequence"/>
</dbReference>
<evidence type="ECO:0000313" key="7">
    <source>
        <dbReference type="Proteomes" id="UP001234178"/>
    </source>
</evidence>
<dbReference type="Gene3D" id="2.130.10.10">
    <property type="entry name" value="YVTN repeat-like/Quinoprotein amine dehydrogenase"/>
    <property type="match status" value="1"/>
</dbReference>
<protein>
    <recommendedName>
        <fullName evidence="8">WD repeat-containing protein 55 homolog</fullName>
    </recommendedName>
</protein>
<dbReference type="InterPro" id="IPR036322">
    <property type="entry name" value="WD40_repeat_dom_sf"/>
</dbReference>